<accession>A0AA38VQ96</accession>
<evidence type="ECO:0000313" key="3">
    <source>
        <dbReference type="Proteomes" id="UP001174691"/>
    </source>
</evidence>
<keyword evidence="1" id="KW-0732">Signal</keyword>
<reference evidence="2" key="1">
    <citation type="submission" date="2022-07" db="EMBL/GenBank/DDBJ databases">
        <title>Fungi with potential for degradation of polypropylene.</title>
        <authorList>
            <person name="Gostincar C."/>
        </authorList>
    </citation>
    <scope>NUCLEOTIDE SEQUENCE</scope>
    <source>
        <strain evidence="2">EXF-13287</strain>
    </source>
</reference>
<evidence type="ECO:0008006" key="4">
    <source>
        <dbReference type="Google" id="ProtNLM"/>
    </source>
</evidence>
<dbReference type="AlphaFoldDB" id="A0AA38VQ96"/>
<proteinExistence type="predicted"/>
<dbReference type="EMBL" id="JANBVN010000002">
    <property type="protein sequence ID" value="KAJ9165621.1"/>
    <property type="molecule type" value="Genomic_DNA"/>
</dbReference>
<name>A0AA38VQ96_9PEZI</name>
<keyword evidence="3" id="KW-1185">Reference proteome</keyword>
<comment type="caution">
    <text evidence="2">The sequence shown here is derived from an EMBL/GenBank/DDBJ whole genome shotgun (WGS) entry which is preliminary data.</text>
</comment>
<feature type="chain" id="PRO_5041385693" description="Ecp2 effector protein domain-containing protein" evidence="1">
    <location>
        <begin position="19"/>
        <end position="98"/>
    </location>
</feature>
<organism evidence="2 3">
    <name type="scientific">Coniochaeta hoffmannii</name>
    <dbReference type="NCBI Taxonomy" id="91930"/>
    <lineage>
        <taxon>Eukaryota</taxon>
        <taxon>Fungi</taxon>
        <taxon>Dikarya</taxon>
        <taxon>Ascomycota</taxon>
        <taxon>Pezizomycotina</taxon>
        <taxon>Sordariomycetes</taxon>
        <taxon>Sordariomycetidae</taxon>
        <taxon>Coniochaetales</taxon>
        <taxon>Coniochaetaceae</taxon>
        <taxon>Coniochaeta</taxon>
    </lineage>
</organism>
<protein>
    <recommendedName>
        <fullName evidence="4">Ecp2 effector protein domain-containing protein</fullName>
    </recommendedName>
</protein>
<feature type="signal peptide" evidence="1">
    <location>
        <begin position="1"/>
        <end position="18"/>
    </location>
</feature>
<dbReference type="Proteomes" id="UP001174691">
    <property type="component" value="Unassembled WGS sequence"/>
</dbReference>
<evidence type="ECO:0000256" key="1">
    <source>
        <dbReference type="SAM" id="SignalP"/>
    </source>
</evidence>
<evidence type="ECO:0000313" key="2">
    <source>
        <dbReference type="EMBL" id="KAJ9165621.1"/>
    </source>
</evidence>
<gene>
    <name evidence="2" type="ORF">NKR19_g247</name>
</gene>
<sequence>MKLSIFPAIFLAASTAQATSLIDCYRFLSSRFQDFDGGATLDGLVSPSDIRRMSWLLPADCEAQLLNTFNECDNIRGGAKDGLISKADVDWYIQRLGG</sequence>